<organism evidence="1 2">
    <name type="scientific">Dielma fastidiosa</name>
    <dbReference type="NCBI Taxonomy" id="1034346"/>
    <lineage>
        <taxon>Bacteria</taxon>
        <taxon>Bacillati</taxon>
        <taxon>Bacillota</taxon>
        <taxon>Erysipelotrichia</taxon>
        <taxon>Erysipelotrichales</taxon>
        <taxon>Erysipelotrichaceae</taxon>
        <taxon>Dielma</taxon>
    </lineage>
</organism>
<dbReference type="Proteomes" id="UP000247612">
    <property type="component" value="Unassembled WGS sequence"/>
</dbReference>
<dbReference type="EMBL" id="QJKH01000003">
    <property type="protein sequence ID" value="PXX80615.1"/>
    <property type="molecule type" value="Genomic_DNA"/>
</dbReference>
<reference evidence="1 2" key="1">
    <citation type="submission" date="2018-05" db="EMBL/GenBank/DDBJ databases">
        <title>Genomic Encyclopedia of Type Strains, Phase IV (KMG-IV): sequencing the most valuable type-strain genomes for metagenomic binning, comparative biology and taxonomic classification.</title>
        <authorList>
            <person name="Goeker M."/>
        </authorList>
    </citation>
    <scope>NUCLEOTIDE SEQUENCE [LARGE SCALE GENOMIC DNA]</scope>
    <source>
        <strain evidence="1 2">JC118</strain>
    </source>
</reference>
<evidence type="ECO:0000313" key="1">
    <source>
        <dbReference type="EMBL" id="PXX80615.1"/>
    </source>
</evidence>
<gene>
    <name evidence="1" type="ORF">DES51_103211</name>
</gene>
<dbReference type="STRING" id="1034346.GCA_000313565_01966"/>
<dbReference type="RefSeq" id="WP_110370592.1">
    <property type="nucleotide sequence ID" value="NZ_QJKH01000003.1"/>
</dbReference>
<dbReference type="Gene3D" id="2.160.20.110">
    <property type="match status" value="2"/>
</dbReference>
<proteinExistence type="predicted"/>
<dbReference type="AlphaFoldDB" id="A0A318KY02"/>
<evidence type="ECO:0000313" key="2">
    <source>
        <dbReference type="Proteomes" id="UP000247612"/>
    </source>
</evidence>
<protein>
    <submittedName>
        <fullName evidence="1">Uncharacterized protein</fullName>
    </submittedName>
</protein>
<sequence>MKKKICLMGGLAGLSNSYIKDCYAMVKLSGGQSSGGFIGCNYGEIYNSWCQTDSKRGKIMAGFAAKNEGIMEHIFYIDDRKKKKKEFADSELALDSESIQNLPWDYERTWNRDEVPRRFKEDAFHIESGAADEWIEIDSIEGFTAFADGVNRGNRQYQYAACRLTADLDFQGKKLIPIGEDDALPFKGIFDGGNHSITNFKIKGKRKYGGLFGCLKDAKIVNLTVDGMIQGAEYSGGIAGMMEGGIISCCGSAIRIEAKKYAGGLVGKNRDGILIKNYAVGLIHEHKRPWFLLLFLIPLLLLLLKLGIPYPSVPVDGNVQAIHDGLKPQNGNTAAFEFNRLIVFTDGIGELAFYNPGNSTQDIVVKLTISDQELIDKLGVNHRTFLDQKRLEVLGEYDPETYRQDLAVSGRVPAGSRLETLTLNALQDGTDLPPGTYKGIIELVFYDSESQEKALLNSQLPVGIEIR</sequence>
<accession>A0A318KY02</accession>
<keyword evidence="2" id="KW-1185">Reference proteome</keyword>
<comment type="caution">
    <text evidence="1">The sequence shown here is derived from an EMBL/GenBank/DDBJ whole genome shotgun (WGS) entry which is preliminary data.</text>
</comment>
<name>A0A318KY02_9FIRM</name>